<feature type="compositionally biased region" description="Polar residues" evidence="6">
    <location>
        <begin position="159"/>
        <end position="175"/>
    </location>
</feature>
<feature type="compositionally biased region" description="Acidic residues" evidence="6">
    <location>
        <begin position="249"/>
        <end position="265"/>
    </location>
</feature>
<feature type="compositionally biased region" description="Basic and acidic residues" evidence="6">
    <location>
        <begin position="74"/>
        <end position="83"/>
    </location>
</feature>
<evidence type="ECO:0000256" key="2">
    <source>
        <dbReference type="ARBA" id="ARBA00022481"/>
    </source>
</evidence>
<evidence type="ECO:0000259" key="8">
    <source>
        <dbReference type="PROSITE" id="PS50954"/>
    </source>
</evidence>
<dbReference type="OrthoDB" id="6363067at2759"/>
<dbReference type="InterPro" id="IPR013146">
    <property type="entry name" value="LEM-like_dom"/>
</dbReference>
<proteinExistence type="inferred from homology"/>
<dbReference type="SMART" id="SM01261">
    <property type="entry name" value="Thymopoietin"/>
    <property type="match status" value="1"/>
</dbReference>
<dbReference type="GO" id="GO:0005635">
    <property type="term" value="C:nuclear envelope"/>
    <property type="evidence" value="ECO:0007669"/>
    <property type="project" value="UniProtKB-ARBA"/>
</dbReference>
<organism evidence="9 10">
    <name type="scientific">Orchesella cincta</name>
    <name type="common">Springtail</name>
    <name type="synonym">Podura cincta</name>
    <dbReference type="NCBI Taxonomy" id="48709"/>
    <lineage>
        <taxon>Eukaryota</taxon>
        <taxon>Metazoa</taxon>
        <taxon>Ecdysozoa</taxon>
        <taxon>Arthropoda</taxon>
        <taxon>Hexapoda</taxon>
        <taxon>Collembola</taxon>
        <taxon>Entomobryomorpha</taxon>
        <taxon>Entomobryoidea</taxon>
        <taxon>Orchesellidae</taxon>
        <taxon>Orchesellinae</taxon>
        <taxon>Orchesella</taxon>
    </lineage>
</organism>
<dbReference type="Gene3D" id="1.10.720.40">
    <property type="match status" value="1"/>
</dbReference>
<comment type="similarity">
    <text evidence="1">Belongs to the LEM family.</text>
</comment>
<dbReference type="InterPro" id="IPR011015">
    <property type="entry name" value="LEM/LEM-like_dom_sf"/>
</dbReference>
<keyword evidence="10" id="KW-1185">Reference proteome</keyword>
<dbReference type="PANTHER" id="PTHR12019:SF9">
    <property type="entry name" value="THYMOPOIETIN"/>
    <property type="match status" value="1"/>
</dbReference>
<dbReference type="GO" id="GO:0003677">
    <property type="term" value="F:DNA binding"/>
    <property type="evidence" value="ECO:0007669"/>
    <property type="project" value="UniProtKB-KW"/>
</dbReference>
<feature type="region of interest" description="Disordered" evidence="6">
    <location>
        <begin position="152"/>
        <end position="275"/>
    </location>
</feature>
<gene>
    <name evidence="9" type="ORF">Ocin01_11664</name>
</gene>
<keyword evidence="7" id="KW-0472">Membrane</keyword>
<keyword evidence="7" id="KW-0812">Transmembrane</keyword>
<keyword evidence="5" id="KW-0238">DNA-binding</keyword>
<feature type="region of interest" description="Disordered" evidence="6">
    <location>
        <begin position="1"/>
        <end position="83"/>
    </location>
</feature>
<keyword evidence="7" id="KW-1133">Transmembrane helix</keyword>
<protein>
    <submittedName>
        <fullName evidence="9">Lamina-associated polypeptide 2, isoforms beta/delta/epsilon/gamma</fullName>
    </submittedName>
</protein>
<keyword evidence="3" id="KW-0597">Phosphoprotein</keyword>
<dbReference type="EMBL" id="LJIJ01000721">
    <property type="protein sequence ID" value="ODM95009.1"/>
    <property type="molecule type" value="Genomic_DNA"/>
</dbReference>
<evidence type="ECO:0000256" key="4">
    <source>
        <dbReference type="ARBA" id="ARBA00022990"/>
    </source>
</evidence>
<dbReference type="CDD" id="cd12940">
    <property type="entry name" value="LEM_LAP2_LEMD1"/>
    <property type="match status" value="1"/>
</dbReference>
<comment type="caution">
    <text evidence="9">The sequence shown here is derived from an EMBL/GenBank/DDBJ whole genome shotgun (WGS) entry which is preliminary data.</text>
</comment>
<evidence type="ECO:0000256" key="1">
    <source>
        <dbReference type="ARBA" id="ARBA00007744"/>
    </source>
</evidence>
<dbReference type="InterPro" id="IPR003887">
    <property type="entry name" value="LEM_dom"/>
</dbReference>
<dbReference type="Pfam" id="PF03020">
    <property type="entry name" value="LEM"/>
    <property type="match status" value="1"/>
</dbReference>
<name>A0A1D2MPI8_ORCCI</name>
<dbReference type="InterPro" id="IPR051656">
    <property type="entry name" value="LEM_domain"/>
</dbReference>
<evidence type="ECO:0000313" key="9">
    <source>
        <dbReference type="EMBL" id="ODM95009.1"/>
    </source>
</evidence>
<feature type="compositionally biased region" description="Low complexity" evidence="6">
    <location>
        <begin position="185"/>
        <end position="224"/>
    </location>
</feature>
<evidence type="ECO:0000313" key="10">
    <source>
        <dbReference type="Proteomes" id="UP000094527"/>
    </source>
</evidence>
<feature type="compositionally biased region" description="Basic and acidic residues" evidence="6">
    <location>
        <begin position="27"/>
        <end position="37"/>
    </location>
</feature>
<reference evidence="9 10" key="1">
    <citation type="journal article" date="2016" name="Genome Biol. Evol.">
        <title>Gene Family Evolution Reflects Adaptation to Soil Environmental Stressors in the Genome of the Collembolan Orchesella cincta.</title>
        <authorList>
            <person name="Faddeeva-Vakhrusheva A."/>
            <person name="Derks M.F."/>
            <person name="Anvar S.Y."/>
            <person name="Agamennone V."/>
            <person name="Suring W."/>
            <person name="Smit S."/>
            <person name="van Straalen N.M."/>
            <person name="Roelofs D."/>
        </authorList>
    </citation>
    <scope>NUCLEOTIDE SEQUENCE [LARGE SCALE GENOMIC DNA]</scope>
    <source>
        <tissue evidence="9">Mixed pool</tissue>
    </source>
</reference>
<feature type="compositionally biased region" description="Basic and acidic residues" evidence="6">
    <location>
        <begin position="1"/>
        <end position="11"/>
    </location>
</feature>
<accession>A0A1D2MPI8</accession>
<sequence>MSSANKTKDWFKNQLISHGVPLPSSSAKKEEYQRLYEEQVLPQTRNTEFSSDDDTEQTSPSPVVQPRASASKTSRVESPRLGDESWHSKWVSGMTDQNLFDALSAVGKNIGPIVDTTRAFYHTMLVELLNEDPELTVQRIESYLSANPDVKWEAGGLTRNGTNGVTNGKSENGYSDSDDEEQIETASRASRSSRASSKRATPTRTPRTPMKTVVPTTPVSAHTSTRTETESRRVSARVVRENIFNNDIAPDENDEEQADDDDDDQLINRLSSPGTFRSKPYTIRKRMVESYEENRTFRDFNSETDAGSSSRGNVAELKPATKSKMRSIILFIVGIAILAAIGGYVLFINQNASESSSQEVIQDELDILLKGLDEGVQIGDGEV</sequence>
<evidence type="ECO:0000256" key="6">
    <source>
        <dbReference type="SAM" id="MobiDB-lite"/>
    </source>
</evidence>
<evidence type="ECO:0000256" key="7">
    <source>
        <dbReference type="SAM" id="Phobius"/>
    </source>
</evidence>
<feature type="domain" description="LEM" evidence="8">
    <location>
        <begin position="88"/>
        <end position="132"/>
    </location>
</feature>
<dbReference type="Proteomes" id="UP000094527">
    <property type="component" value="Unassembled WGS sequence"/>
</dbReference>
<feature type="transmembrane region" description="Helical" evidence="7">
    <location>
        <begin position="328"/>
        <end position="347"/>
    </location>
</feature>
<keyword evidence="4" id="KW-0007">Acetylation</keyword>
<dbReference type="SUPFAM" id="SSF63451">
    <property type="entry name" value="LEM domain"/>
    <property type="match status" value="2"/>
</dbReference>
<evidence type="ECO:0000256" key="5">
    <source>
        <dbReference type="ARBA" id="ARBA00023125"/>
    </source>
</evidence>
<feature type="compositionally biased region" description="Polar residues" evidence="6">
    <location>
        <begin position="57"/>
        <end position="73"/>
    </location>
</feature>
<evidence type="ECO:0000256" key="3">
    <source>
        <dbReference type="ARBA" id="ARBA00022553"/>
    </source>
</evidence>
<keyword evidence="2" id="KW-0488">Methylation</keyword>
<dbReference type="AlphaFoldDB" id="A0A1D2MPI8"/>
<dbReference type="STRING" id="48709.A0A1D2MPI8"/>
<dbReference type="PROSITE" id="PS50954">
    <property type="entry name" value="LEM"/>
    <property type="match status" value="1"/>
</dbReference>
<dbReference type="PANTHER" id="PTHR12019">
    <property type="entry name" value="LAMINA-ASSOCIATED POLYPEPTIDE THYMOPOIETIN"/>
    <property type="match status" value="1"/>
</dbReference>